<dbReference type="Gene3D" id="2.40.170.20">
    <property type="entry name" value="TonB-dependent receptor, beta-barrel domain"/>
    <property type="match status" value="1"/>
</dbReference>
<evidence type="ECO:0000256" key="5">
    <source>
        <dbReference type="ARBA" id="ARBA00022496"/>
    </source>
</evidence>
<keyword evidence="8" id="KW-0408">Iron</keyword>
<keyword evidence="12" id="KW-0675">Receptor</keyword>
<dbReference type="PROSITE" id="PS52016">
    <property type="entry name" value="TONB_DEPENDENT_REC_3"/>
    <property type="match status" value="1"/>
</dbReference>
<evidence type="ECO:0000256" key="4">
    <source>
        <dbReference type="ARBA" id="ARBA00022452"/>
    </source>
</evidence>
<evidence type="ECO:0000256" key="16">
    <source>
        <dbReference type="SAM" id="SignalP"/>
    </source>
</evidence>
<keyword evidence="6 14" id="KW-0812">Transmembrane</keyword>
<dbReference type="Gene3D" id="3.55.50.30">
    <property type="match status" value="1"/>
</dbReference>
<keyword evidence="10 15" id="KW-0798">TonB box</keyword>
<dbReference type="InterPro" id="IPR010105">
    <property type="entry name" value="TonB_sidphr_rcpt"/>
</dbReference>
<name>A0A1Y6CH55_9PROT</name>
<dbReference type="PROSITE" id="PS51318">
    <property type="entry name" value="TAT"/>
    <property type="match status" value="1"/>
</dbReference>
<reference evidence="18 19" key="1">
    <citation type="submission" date="2017-04" db="EMBL/GenBank/DDBJ databases">
        <authorList>
            <person name="Afonso C.L."/>
            <person name="Miller P.J."/>
            <person name="Scott M.A."/>
            <person name="Spackman E."/>
            <person name="Goraichik I."/>
            <person name="Dimitrov K.M."/>
            <person name="Suarez D.L."/>
            <person name="Swayne D.E."/>
        </authorList>
    </citation>
    <scope>NUCLEOTIDE SEQUENCE [LARGE SCALE GENOMIC DNA]</scope>
    <source>
        <strain evidence="18 19">USBA 355</strain>
    </source>
</reference>
<dbReference type="InterPro" id="IPR006311">
    <property type="entry name" value="TAT_signal"/>
</dbReference>
<dbReference type="InterPro" id="IPR000531">
    <property type="entry name" value="Beta-barrel_TonB"/>
</dbReference>
<dbReference type="InterPro" id="IPR037066">
    <property type="entry name" value="Plug_dom_sf"/>
</dbReference>
<dbReference type="InterPro" id="IPR012910">
    <property type="entry name" value="Plug_dom"/>
</dbReference>
<dbReference type="RefSeq" id="WP_085125189.1">
    <property type="nucleotide sequence ID" value="NZ_FWZX01000025.1"/>
</dbReference>
<dbReference type="Gene3D" id="2.170.130.10">
    <property type="entry name" value="TonB-dependent receptor, plug domain"/>
    <property type="match status" value="1"/>
</dbReference>
<feature type="domain" description="Secretin/TonB short N-terminal" evidence="17">
    <location>
        <begin position="84"/>
        <end position="135"/>
    </location>
</feature>
<evidence type="ECO:0000256" key="9">
    <source>
        <dbReference type="ARBA" id="ARBA00023065"/>
    </source>
</evidence>
<evidence type="ECO:0000256" key="7">
    <source>
        <dbReference type="ARBA" id="ARBA00022729"/>
    </source>
</evidence>
<evidence type="ECO:0000313" key="19">
    <source>
        <dbReference type="Proteomes" id="UP000192917"/>
    </source>
</evidence>
<dbReference type="Pfam" id="PF07660">
    <property type="entry name" value="STN"/>
    <property type="match status" value="1"/>
</dbReference>
<dbReference type="EMBL" id="FWZX01000025">
    <property type="protein sequence ID" value="SMF64110.1"/>
    <property type="molecule type" value="Genomic_DNA"/>
</dbReference>
<gene>
    <name evidence="18" type="ORF">SAMN05428998_12531</name>
</gene>
<dbReference type="InterPro" id="IPR036942">
    <property type="entry name" value="Beta-barrel_TonB_sf"/>
</dbReference>
<proteinExistence type="inferred from homology"/>
<dbReference type="GO" id="GO:0038023">
    <property type="term" value="F:signaling receptor activity"/>
    <property type="evidence" value="ECO:0007669"/>
    <property type="project" value="InterPro"/>
</dbReference>
<evidence type="ECO:0000256" key="6">
    <source>
        <dbReference type="ARBA" id="ARBA00022692"/>
    </source>
</evidence>
<evidence type="ECO:0000256" key="15">
    <source>
        <dbReference type="RuleBase" id="RU003357"/>
    </source>
</evidence>
<evidence type="ECO:0000256" key="10">
    <source>
        <dbReference type="ARBA" id="ARBA00023077"/>
    </source>
</evidence>
<dbReference type="CDD" id="cd01347">
    <property type="entry name" value="ligand_gated_channel"/>
    <property type="match status" value="1"/>
</dbReference>
<accession>A0A1Y6CH55</accession>
<comment type="similarity">
    <text evidence="2 14 15">Belongs to the TonB-dependent receptor family.</text>
</comment>
<evidence type="ECO:0000256" key="13">
    <source>
        <dbReference type="ARBA" id="ARBA00023237"/>
    </source>
</evidence>
<keyword evidence="3 14" id="KW-0813">Transport</keyword>
<evidence type="ECO:0000256" key="1">
    <source>
        <dbReference type="ARBA" id="ARBA00004571"/>
    </source>
</evidence>
<comment type="subcellular location">
    <subcellularLocation>
        <location evidence="1 14">Cell outer membrane</location>
        <topology evidence="1 14">Multi-pass membrane protein</topology>
    </subcellularLocation>
</comment>
<dbReference type="STRING" id="560819.SAMN05428998_12531"/>
<dbReference type="SUPFAM" id="SSF56935">
    <property type="entry name" value="Porins"/>
    <property type="match status" value="1"/>
</dbReference>
<sequence>MARGGKAAARGRARRQVLAGALMMTALAPLPAAAPAWAQQAVAQRAVAESRPGALSALGGEHAFDIPAQPMTSALALFGQQAGLQVTVDGALVRGLPAPAVRGRMTAEQALDRLLAGSGLGYGLSDRSTVAVEKASLDGADGPTRLGPIRVQAEAGSPYGPVTGSVVASRSATADKTDTPLIDTPASVSVITQKDLETRNVQDLQQALAYTSSVSVDEYGSDDRYDFFRIRGFDQTSLGTYRDGLSMRIAGWTASRLEPYGLQQIDVLKGSTSSLFGLNGPGGLVNAITKRPPEATQGEIHGTFGEGHVAGAADFGGPLDAEGVWSYRLTALWQDGDHGADYSNDDRRYLAPALTFRPNDATSLTILTDYYERDGNAGYGFPARADVDPDSFLGEPDFNKFDTRQADVGYLFSHDFGNGLTVRQNARYTHLDLDYEQVYGGSTDPSVPREAFSVDGSVNRFGIDTQLQLDRSWTTVDSKTLVGFDYTYDNNRETALYGSAPGIDIDDPVYCGRSCVSLSPYLDWRPVQNAYGVYAQEQLTFDDRWIVTLGGRYDYVDTRIDHLDSGTSDATTASDLTKRAGLTYKVTDDLSLYGNYSESFQPLVGTYAVTGSLEPQEGTQYEAGVKFRPLGPDSLFTLAFFDLTQTNVPSYVSPVEQRQIGEVRTRGVEFEGRLTLDARTDLLLAYTYWDAEIVEDGIQGNAGNRPADVPRHLASLWIDHTIPGSGSRGDLTLGAGVRYVGSTFGDDANTVKIDSYAVVDAALDYRLTDHVSVGVNVTNLFDNQYVTTNYYGSVYYGDRRSVLGTLKYAW</sequence>
<dbReference type="GO" id="GO:0015344">
    <property type="term" value="F:siderophore uptake transmembrane transporter activity"/>
    <property type="evidence" value="ECO:0007669"/>
    <property type="project" value="TreeGrafter"/>
</dbReference>
<dbReference type="Pfam" id="PF00593">
    <property type="entry name" value="TonB_dep_Rec_b-barrel"/>
    <property type="match status" value="1"/>
</dbReference>
<dbReference type="Proteomes" id="UP000192917">
    <property type="component" value="Unassembled WGS sequence"/>
</dbReference>
<dbReference type="FunFam" id="2.170.130.10:FF:000001">
    <property type="entry name" value="Catecholate siderophore TonB-dependent receptor"/>
    <property type="match status" value="1"/>
</dbReference>
<dbReference type="PANTHER" id="PTHR32552:SF68">
    <property type="entry name" value="FERRICHROME OUTER MEMBRANE TRANSPORTER_PHAGE RECEPTOR"/>
    <property type="match status" value="1"/>
</dbReference>
<dbReference type="PANTHER" id="PTHR32552">
    <property type="entry name" value="FERRICHROME IRON RECEPTOR-RELATED"/>
    <property type="match status" value="1"/>
</dbReference>
<evidence type="ECO:0000259" key="17">
    <source>
        <dbReference type="SMART" id="SM00965"/>
    </source>
</evidence>
<keyword evidence="4 14" id="KW-1134">Transmembrane beta strand</keyword>
<evidence type="ECO:0000256" key="8">
    <source>
        <dbReference type="ARBA" id="ARBA00023004"/>
    </source>
</evidence>
<dbReference type="GO" id="GO:0015891">
    <property type="term" value="P:siderophore transport"/>
    <property type="evidence" value="ECO:0007669"/>
    <property type="project" value="InterPro"/>
</dbReference>
<keyword evidence="13 14" id="KW-0998">Cell outer membrane</keyword>
<evidence type="ECO:0000256" key="3">
    <source>
        <dbReference type="ARBA" id="ARBA00022448"/>
    </source>
</evidence>
<protein>
    <submittedName>
        <fullName evidence="18">Iron complex outermembrane recepter protein</fullName>
    </submittedName>
</protein>
<keyword evidence="11 14" id="KW-0472">Membrane</keyword>
<keyword evidence="5" id="KW-0410">Iron transport</keyword>
<keyword evidence="9" id="KW-0406">Ion transport</keyword>
<keyword evidence="7 16" id="KW-0732">Signal</keyword>
<evidence type="ECO:0000256" key="14">
    <source>
        <dbReference type="PROSITE-ProRule" id="PRU01360"/>
    </source>
</evidence>
<evidence type="ECO:0000256" key="2">
    <source>
        <dbReference type="ARBA" id="ARBA00009810"/>
    </source>
</evidence>
<dbReference type="InterPro" id="IPR039426">
    <property type="entry name" value="TonB-dep_rcpt-like"/>
</dbReference>
<organism evidence="18 19">
    <name type="scientific">Tistlia consotensis USBA 355</name>
    <dbReference type="NCBI Taxonomy" id="560819"/>
    <lineage>
        <taxon>Bacteria</taxon>
        <taxon>Pseudomonadati</taxon>
        <taxon>Pseudomonadota</taxon>
        <taxon>Alphaproteobacteria</taxon>
        <taxon>Rhodospirillales</taxon>
        <taxon>Rhodovibrionaceae</taxon>
        <taxon>Tistlia</taxon>
    </lineage>
</organism>
<evidence type="ECO:0000256" key="11">
    <source>
        <dbReference type="ARBA" id="ARBA00023136"/>
    </source>
</evidence>
<keyword evidence="19" id="KW-1185">Reference proteome</keyword>
<dbReference type="NCBIfam" id="TIGR01783">
    <property type="entry name" value="TonB-siderophor"/>
    <property type="match status" value="1"/>
</dbReference>
<dbReference type="GO" id="GO:0009279">
    <property type="term" value="C:cell outer membrane"/>
    <property type="evidence" value="ECO:0007669"/>
    <property type="project" value="UniProtKB-SubCell"/>
</dbReference>
<dbReference type="Pfam" id="PF07715">
    <property type="entry name" value="Plug"/>
    <property type="match status" value="1"/>
</dbReference>
<feature type="signal peptide" evidence="16">
    <location>
        <begin position="1"/>
        <end position="38"/>
    </location>
</feature>
<evidence type="ECO:0000256" key="12">
    <source>
        <dbReference type="ARBA" id="ARBA00023170"/>
    </source>
</evidence>
<feature type="chain" id="PRO_5013142413" evidence="16">
    <location>
        <begin position="39"/>
        <end position="810"/>
    </location>
</feature>
<dbReference type="AlphaFoldDB" id="A0A1Y6CH55"/>
<dbReference type="SMART" id="SM00965">
    <property type="entry name" value="STN"/>
    <property type="match status" value="1"/>
</dbReference>
<dbReference type="InterPro" id="IPR011662">
    <property type="entry name" value="Secretin/TonB_short_N"/>
</dbReference>
<evidence type="ECO:0000313" key="18">
    <source>
        <dbReference type="EMBL" id="SMF64110.1"/>
    </source>
</evidence>